<organism evidence="9 10">
    <name type="scientific">Plakobranchus ocellatus</name>
    <dbReference type="NCBI Taxonomy" id="259542"/>
    <lineage>
        <taxon>Eukaryota</taxon>
        <taxon>Metazoa</taxon>
        <taxon>Spiralia</taxon>
        <taxon>Lophotrochozoa</taxon>
        <taxon>Mollusca</taxon>
        <taxon>Gastropoda</taxon>
        <taxon>Heterobranchia</taxon>
        <taxon>Euthyneura</taxon>
        <taxon>Panpulmonata</taxon>
        <taxon>Sacoglossa</taxon>
        <taxon>Placobranchoidea</taxon>
        <taxon>Plakobranchidae</taxon>
        <taxon>Plakobranchus</taxon>
    </lineage>
</organism>
<evidence type="ECO:0000259" key="7">
    <source>
        <dbReference type="Pfam" id="PF01055"/>
    </source>
</evidence>
<dbReference type="EMBL" id="BLXT01003746">
    <property type="protein sequence ID" value="GFO05071.1"/>
    <property type="molecule type" value="Genomic_DNA"/>
</dbReference>
<dbReference type="CDD" id="cd14752">
    <property type="entry name" value="GH31_N"/>
    <property type="match status" value="1"/>
</dbReference>
<dbReference type="InterPro" id="IPR013780">
    <property type="entry name" value="Glyco_hydro_b"/>
</dbReference>
<keyword evidence="6" id="KW-0812">Transmembrane</keyword>
<evidence type="ECO:0000313" key="10">
    <source>
        <dbReference type="Proteomes" id="UP000735302"/>
    </source>
</evidence>
<feature type="transmembrane region" description="Helical" evidence="6">
    <location>
        <begin position="12"/>
        <end position="33"/>
    </location>
</feature>
<dbReference type="SUPFAM" id="SSF74650">
    <property type="entry name" value="Galactose mutarotase-like"/>
    <property type="match status" value="1"/>
</dbReference>
<comment type="caution">
    <text evidence="9">The sequence shown here is derived from an EMBL/GenBank/DDBJ whole genome shotgun (WGS) entry which is preliminary data.</text>
</comment>
<dbReference type="SUPFAM" id="SSF51011">
    <property type="entry name" value="Glycosyl hydrolase domain"/>
    <property type="match status" value="1"/>
</dbReference>
<dbReference type="Pfam" id="PF21365">
    <property type="entry name" value="Glyco_hydro_31_3rd"/>
    <property type="match status" value="1"/>
</dbReference>
<dbReference type="GO" id="GO:0004558">
    <property type="term" value="F:alpha-1,4-glucosidase activity"/>
    <property type="evidence" value="ECO:0007669"/>
    <property type="project" value="TreeGrafter"/>
</dbReference>
<keyword evidence="3" id="KW-0325">Glycoprotein</keyword>
<dbReference type="GO" id="GO:0030246">
    <property type="term" value="F:carbohydrate binding"/>
    <property type="evidence" value="ECO:0007669"/>
    <property type="project" value="InterPro"/>
</dbReference>
<evidence type="ECO:0000256" key="4">
    <source>
        <dbReference type="ARBA" id="ARBA00023295"/>
    </source>
</evidence>
<dbReference type="PANTHER" id="PTHR22762">
    <property type="entry name" value="ALPHA-GLUCOSIDASE"/>
    <property type="match status" value="1"/>
</dbReference>
<keyword evidence="10" id="KW-1185">Reference proteome</keyword>
<dbReference type="InterPro" id="IPR000322">
    <property type="entry name" value="Glyco_hydro_31_TIM"/>
</dbReference>
<proteinExistence type="inferred from homology"/>
<dbReference type="Gene3D" id="2.60.40.1180">
    <property type="entry name" value="Golgi alpha-mannosidase II"/>
    <property type="match status" value="2"/>
</dbReference>
<dbReference type="InterPro" id="IPR011013">
    <property type="entry name" value="Gal_mutarotase_sf_dom"/>
</dbReference>
<gene>
    <name evidence="9" type="ORF">PoB_003157600</name>
</gene>
<dbReference type="PROSITE" id="PS00129">
    <property type="entry name" value="GLYCOSYL_HYDROL_F31_1"/>
    <property type="match status" value="1"/>
</dbReference>
<reference evidence="9 10" key="1">
    <citation type="journal article" date="2021" name="Elife">
        <title>Chloroplast acquisition without the gene transfer in kleptoplastic sea slugs, Plakobranchus ocellatus.</title>
        <authorList>
            <person name="Maeda T."/>
            <person name="Takahashi S."/>
            <person name="Yoshida T."/>
            <person name="Shimamura S."/>
            <person name="Takaki Y."/>
            <person name="Nagai Y."/>
            <person name="Toyoda A."/>
            <person name="Suzuki Y."/>
            <person name="Arimoto A."/>
            <person name="Ishii H."/>
            <person name="Satoh N."/>
            <person name="Nishiyama T."/>
            <person name="Hasebe M."/>
            <person name="Maruyama T."/>
            <person name="Minagawa J."/>
            <person name="Obokata J."/>
            <person name="Shigenobu S."/>
        </authorList>
    </citation>
    <scope>NUCLEOTIDE SEQUENCE [LARGE SCALE GENOMIC DNA]</scope>
</reference>
<evidence type="ECO:0000256" key="6">
    <source>
        <dbReference type="SAM" id="Phobius"/>
    </source>
</evidence>
<evidence type="ECO:0000256" key="5">
    <source>
        <dbReference type="RuleBase" id="RU361185"/>
    </source>
</evidence>
<dbReference type="InterPro" id="IPR048395">
    <property type="entry name" value="Glyco_hydro_31_C"/>
</dbReference>
<evidence type="ECO:0000256" key="1">
    <source>
        <dbReference type="ARBA" id="ARBA00007806"/>
    </source>
</evidence>
<keyword evidence="6" id="KW-0472">Membrane</keyword>
<comment type="similarity">
    <text evidence="1 5">Belongs to the glycosyl hydrolase 31 family.</text>
</comment>
<dbReference type="Pfam" id="PF01055">
    <property type="entry name" value="Glyco_hydro_31_2nd"/>
    <property type="match status" value="1"/>
</dbReference>
<feature type="domain" description="Glycosyl hydrolase family 31 C-terminal" evidence="8">
    <location>
        <begin position="725"/>
        <end position="814"/>
    </location>
</feature>
<dbReference type="AlphaFoldDB" id="A0AAV4AEJ5"/>
<evidence type="ECO:0000259" key="8">
    <source>
        <dbReference type="Pfam" id="PF21365"/>
    </source>
</evidence>
<dbReference type="Gene3D" id="2.60.40.1760">
    <property type="entry name" value="glycosyl hydrolase (family 31)"/>
    <property type="match status" value="1"/>
</dbReference>
<evidence type="ECO:0000256" key="3">
    <source>
        <dbReference type="ARBA" id="ARBA00023180"/>
    </source>
</evidence>
<dbReference type="GO" id="GO:0005975">
    <property type="term" value="P:carbohydrate metabolic process"/>
    <property type="evidence" value="ECO:0007669"/>
    <property type="project" value="InterPro"/>
</dbReference>
<name>A0AAV4AEJ5_9GAST</name>
<protein>
    <submittedName>
        <fullName evidence="9">Lysosomal alpha-glucosidase protein</fullName>
    </submittedName>
</protein>
<dbReference type="Proteomes" id="UP000735302">
    <property type="component" value="Unassembled WGS sequence"/>
</dbReference>
<dbReference type="PANTHER" id="PTHR22762:SF133">
    <property type="entry name" value="P-TYPE DOMAIN-CONTAINING PROTEIN"/>
    <property type="match status" value="1"/>
</dbReference>
<evidence type="ECO:0000313" key="9">
    <source>
        <dbReference type="EMBL" id="GFO05071.1"/>
    </source>
</evidence>
<keyword evidence="6" id="KW-1133">Transmembrane helix</keyword>
<dbReference type="Gene3D" id="3.20.20.80">
    <property type="entry name" value="Glycosidases"/>
    <property type="match status" value="1"/>
</dbReference>
<dbReference type="SUPFAM" id="SSF51445">
    <property type="entry name" value="(Trans)glycosidases"/>
    <property type="match status" value="1"/>
</dbReference>
<evidence type="ECO:0000256" key="2">
    <source>
        <dbReference type="ARBA" id="ARBA00022801"/>
    </source>
</evidence>
<dbReference type="InterPro" id="IPR030458">
    <property type="entry name" value="Glyco_hydro_31_AS"/>
</dbReference>
<keyword evidence="2 5" id="KW-0378">Hydrolase</keyword>
<feature type="domain" description="Glycoside hydrolase family 31 TIM barrel" evidence="7">
    <location>
        <begin position="330"/>
        <end position="717"/>
    </location>
</feature>
<dbReference type="InterPro" id="IPR017853">
    <property type="entry name" value="GH"/>
</dbReference>
<keyword evidence="4 5" id="KW-0326">Glycosidase</keyword>
<dbReference type="CDD" id="cd06602">
    <property type="entry name" value="GH31_MGAM_SI_GAA"/>
    <property type="match status" value="1"/>
</dbReference>
<sequence length="990" mass="111965">MAKNCKVNKRGIFIAVGVAAVVVVIVTVAAVLANKSNDSSEPTAEAYKGIVPWDCFPEAQGNPANVNEAACKLRGCKYDSDISNDKRPACSFQDKGYRLRVKDISHTERGFVARLGQVGSAPFGGDVTQWIFRFEERGDNVARFTFDTEDGSRYKVPKAMNLQTLPADRPKYDIQITNNETFAFKIIRKQTGTAIWDSAVGPGSLILSDQFLQVSTRLPSTNVYGLGEHTHGSLRHDFSKTWPSFSRDQPPSFDSEANLYGVHPFYTCVEDKKGNTHGVLMLNSNAQEYAFSTLPSLTFRTIGGILDFYLFLGPTPENVIEQYTEVIGRPFMPPYWSLGFQLCRYGYNNISNLMDAVESTAKYEIPQDVQYVDIDHMDTQKIFTVDHKSFPNLNDYFIKLRAEGMRIIYILDPCIIANETNYQPYEKIKAINDGFIKWENPDLAPNDSTGENGAVLGYVWPRGKVVFPDFMKPDVQKEWKELIKDYRDTLIFDGLWIDMNEPANFGTNEERPFNWPEDEKPYWSLKCPKNSLEDPPYRTKACYRFDSESRKARLSDKTLCMGTIQGESNQYKHYDVHSLYGWSQTIPTFEAAREATGERSIVISRSTFPGSGQYAGHWLGDNVSQWKDLHRSIIGMLEFNMFGIPYIGADICGFFGDSNPQLCKRWMQLGAFYTFSRNHNTLGASPQGPGQMGDDVGYASRDIMRVRYQLLPYLYTLFHESHTRGSTVVRPVHHEFPTDTTALSIDKQFMWGKCLLISPILEKDQTKLTYYLPKGKWFNYFTYDLEETEEGAERTVAISDDSKPLLHLRGGCVIVQQDYANNTHFSRHNAISILAALDKDGEATGMFYWDDGHSIDPIQSGEFFKANMSILSLIITCSMFPWDYRGDSRPTDITLLRTLAPVFAAHELLTYGMTKHLLPATKRTKSDTHVYSSVIMGGTTLDPKHNAGRHHRQNVWTTAVLRTPDTIGAQKPVPVQINPTGTQTLAATHM</sequence>
<accession>A0AAV4AEJ5</accession>